<comment type="caution">
    <text evidence="2">The sequence shown here is derived from an EMBL/GenBank/DDBJ whole genome shotgun (WGS) entry which is preliminary data.</text>
</comment>
<proteinExistence type="predicted"/>
<dbReference type="CDD" id="cd05269">
    <property type="entry name" value="TMR_SDR_a"/>
    <property type="match status" value="1"/>
</dbReference>
<dbReference type="RefSeq" id="WP_126864930.1">
    <property type="nucleotide sequence ID" value="NZ_JAUSTX010000015.1"/>
</dbReference>
<dbReference type="AlphaFoldDB" id="A0A433HL63"/>
<accession>A0A433HL63</accession>
<dbReference type="Gene3D" id="3.90.25.10">
    <property type="entry name" value="UDP-galactose 4-epimerase, domain 1"/>
    <property type="match status" value="1"/>
</dbReference>
<reference evidence="2 3" key="1">
    <citation type="submission" date="2018-12" db="EMBL/GenBank/DDBJ databases">
        <title>Bacillus chawlae sp. nov., Bacillus glennii sp. nov., and Bacillus saganii sp. nov. Isolated from the Vehicle Assembly Building at Kennedy Space Center where the Viking Spacecraft were Assembled.</title>
        <authorList>
            <person name="Seuylemezian A."/>
            <person name="Vaishampayan P."/>
        </authorList>
    </citation>
    <scope>NUCLEOTIDE SEQUENCE [LARGE SCALE GENOMIC DNA]</scope>
    <source>
        <strain evidence="2 3">L5</strain>
    </source>
</reference>
<name>A0A433HL63_9BACI</name>
<dbReference type="PANTHER" id="PTHR43162">
    <property type="match status" value="1"/>
</dbReference>
<evidence type="ECO:0000313" key="3">
    <source>
        <dbReference type="Proteomes" id="UP000267430"/>
    </source>
</evidence>
<dbReference type="PANTHER" id="PTHR43162:SF1">
    <property type="entry name" value="PRESTALK A DIFFERENTIATION PROTEIN A"/>
    <property type="match status" value="1"/>
</dbReference>
<feature type="domain" description="NmrA-like" evidence="1">
    <location>
        <begin position="3"/>
        <end position="276"/>
    </location>
</feature>
<dbReference type="EMBL" id="RYZZ01000014">
    <property type="protein sequence ID" value="RUQ28822.1"/>
    <property type="molecule type" value="Genomic_DNA"/>
</dbReference>
<evidence type="ECO:0000313" key="2">
    <source>
        <dbReference type="EMBL" id="RUQ28822.1"/>
    </source>
</evidence>
<dbReference type="Pfam" id="PF05368">
    <property type="entry name" value="NmrA"/>
    <property type="match status" value="1"/>
</dbReference>
<dbReference type="SUPFAM" id="SSF51735">
    <property type="entry name" value="NAD(P)-binding Rossmann-fold domains"/>
    <property type="match status" value="1"/>
</dbReference>
<dbReference type="Gene3D" id="3.40.50.720">
    <property type="entry name" value="NAD(P)-binding Rossmann-like Domain"/>
    <property type="match status" value="1"/>
</dbReference>
<sequence length="288" mass="31885">MATKILVTGATGATGQQLVEKLSGMEGISVQAATRSIDKYKNNSNIEYVRFDYNDVSTIRNALQGVDKVFLVTAAVPEMFENEKRVIEEIKNASVKQIVKLSVAGAGLGEEGITFGKLHYRLEEMVKETGIAYTLLRPMSFMQNYSNFMSQAIKTQDAFYLPMGDGKVSIVDTRDIASVAVKAFTEQGHEGKTYTLTGPEPLSNYEIADILSSVLERKISYVDVSEDQARQGMGEGGMTDWSIERMLELYRINKAGHTANVSSDIEQVTGVKPTSFEQFARDYSMTFK</sequence>
<dbReference type="InterPro" id="IPR008030">
    <property type="entry name" value="NmrA-like"/>
</dbReference>
<protein>
    <submittedName>
        <fullName evidence="2">SDR family oxidoreductase</fullName>
    </submittedName>
</protein>
<dbReference type="InterPro" id="IPR051604">
    <property type="entry name" value="Ergot_Alk_Oxidoreductase"/>
</dbReference>
<evidence type="ECO:0000259" key="1">
    <source>
        <dbReference type="Pfam" id="PF05368"/>
    </source>
</evidence>
<keyword evidence="3" id="KW-1185">Reference proteome</keyword>
<dbReference type="OrthoDB" id="339107at2"/>
<organism evidence="2 3">
    <name type="scientific">Peribacillus cavernae</name>
    <dbReference type="NCBI Taxonomy" id="1674310"/>
    <lineage>
        <taxon>Bacteria</taxon>
        <taxon>Bacillati</taxon>
        <taxon>Bacillota</taxon>
        <taxon>Bacilli</taxon>
        <taxon>Bacillales</taxon>
        <taxon>Bacillaceae</taxon>
        <taxon>Peribacillus</taxon>
    </lineage>
</organism>
<dbReference type="InterPro" id="IPR036291">
    <property type="entry name" value="NAD(P)-bd_dom_sf"/>
</dbReference>
<gene>
    <name evidence="2" type="ORF">ELQ35_11285</name>
</gene>
<dbReference type="Proteomes" id="UP000267430">
    <property type="component" value="Unassembled WGS sequence"/>
</dbReference>